<keyword evidence="3" id="KW-0479">Metal-binding</keyword>
<evidence type="ECO:0000256" key="5">
    <source>
        <dbReference type="ARBA" id="ARBA00023002"/>
    </source>
</evidence>
<reference evidence="8" key="1">
    <citation type="submission" date="2018-05" db="EMBL/GenBank/DDBJ databases">
        <authorList>
            <person name="Li X."/>
        </authorList>
    </citation>
    <scope>NUCLEOTIDE SEQUENCE [LARGE SCALE GENOMIC DNA]</scope>
    <source>
        <strain evidence="8">HKS-05</strain>
    </source>
</reference>
<protein>
    <submittedName>
        <fullName evidence="7">Dioxygenase</fullName>
    </submittedName>
</protein>
<sequence>MTLPTYFIPHGAGPCFFMPWTRGPADTWDKTAAWLKGLVATLPERPKAILIVSGHWEEPAFTVGASPAPPLIFDYFGFPPETYRLTFDAPGSPELAHRVRDLLAAAGLPAAEDPDRGYDHGVFVPLKLVTPDADIPVVQLSLKAGLDPAEHLAAGRALAPLRDEGVLIVGSGMSWHNMRGFSPAFTAKSEAFDSWLSEALADPTRREEAVRHWSQGPYAREAHPREEHLAPLFVAAGAAEGEPGRHAFRDVAMDVVISGYEFGAPVTANA</sequence>
<evidence type="ECO:0000256" key="2">
    <source>
        <dbReference type="ARBA" id="ARBA00007581"/>
    </source>
</evidence>
<dbReference type="EMBL" id="QFYP01000001">
    <property type="protein sequence ID" value="RAK58353.1"/>
    <property type="molecule type" value="Genomic_DNA"/>
</dbReference>
<evidence type="ECO:0000256" key="4">
    <source>
        <dbReference type="ARBA" id="ARBA00022833"/>
    </source>
</evidence>
<keyword evidence="7" id="KW-0223">Dioxygenase</keyword>
<keyword evidence="4" id="KW-0862">Zinc</keyword>
<keyword evidence="8" id="KW-1185">Reference proteome</keyword>
<dbReference type="Proteomes" id="UP000249842">
    <property type="component" value="Unassembled WGS sequence"/>
</dbReference>
<comment type="similarity">
    <text evidence="2">Belongs to the DODA-type extradiol aromatic ring-opening dioxygenase family.</text>
</comment>
<proteinExistence type="inferred from homology"/>
<dbReference type="AlphaFoldDB" id="A0A328ATC8"/>
<dbReference type="InterPro" id="IPR014436">
    <property type="entry name" value="Extradiol_dOase_DODA"/>
</dbReference>
<name>A0A328ATC8_9CAUL</name>
<dbReference type="GO" id="GO:0016702">
    <property type="term" value="F:oxidoreductase activity, acting on single donors with incorporation of molecular oxygen, incorporation of two atoms of oxygen"/>
    <property type="evidence" value="ECO:0007669"/>
    <property type="project" value="UniProtKB-ARBA"/>
</dbReference>
<evidence type="ECO:0000256" key="3">
    <source>
        <dbReference type="ARBA" id="ARBA00022723"/>
    </source>
</evidence>
<evidence type="ECO:0000256" key="1">
    <source>
        <dbReference type="ARBA" id="ARBA00001947"/>
    </source>
</evidence>
<evidence type="ECO:0000259" key="6">
    <source>
        <dbReference type="Pfam" id="PF02900"/>
    </source>
</evidence>
<dbReference type="GO" id="GO:0008198">
    <property type="term" value="F:ferrous iron binding"/>
    <property type="evidence" value="ECO:0007669"/>
    <property type="project" value="InterPro"/>
</dbReference>
<comment type="cofactor">
    <cofactor evidence="1">
        <name>Zn(2+)</name>
        <dbReference type="ChEBI" id="CHEBI:29105"/>
    </cofactor>
</comment>
<dbReference type="CDD" id="cd07363">
    <property type="entry name" value="45_DOPA_Dioxygenase"/>
    <property type="match status" value="1"/>
</dbReference>
<dbReference type="InterPro" id="IPR004183">
    <property type="entry name" value="Xdiol_dOase_suB"/>
</dbReference>
<dbReference type="PANTHER" id="PTHR30096">
    <property type="entry name" value="4,5-DOPA DIOXYGENASE EXTRADIOL-LIKE PROTEIN"/>
    <property type="match status" value="1"/>
</dbReference>
<dbReference type="SUPFAM" id="SSF53213">
    <property type="entry name" value="LigB-like"/>
    <property type="match status" value="1"/>
</dbReference>
<dbReference type="GO" id="GO:0008270">
    <property type="term" value="F:zinc ion binding"/>
    <property type="evidence" value="ECO:0007669"/>
    <property type="project" value="InterPro"/>
</dbReference>
<accession>A0A328ATC8</accession>
<keyword evidence="5" id="KW-0560">Oxidoreductase</keyword>
<organism evidence="7 8">
    <name type="scientific">Phenylobacterium hankyongense</name>
    <dbReference type="NCBI Taxonomy" id="1813876"/>
    <lineage>
        <taxon>Bacteria</taxon>
        <taxon>Pseudomonadati</taxon>
        <taxon>Pseudomonadota</taxon>
        <taxon>Alphaproteobacteria</taxon>
        <taxon>Caulobacterales</taxon>
        <taxon>Caulobacteraceae</taxon>
        <taxon>Phenylobacterium</taxon>
    </lineage>
</organism>
<dbReference type="Pfam" id="PF02900">
    <property type="entry name" value="LigB"/>
    <property type="match status" value="1"/>
</dbReference>
<evidence type="ECO:0000313" key="7">
    <source>
        <dbReference type="EMBL" id="RAK58353.1"/>
    </source>
</evidence>
<dbReference type="PANTHER" id="PTHR30096:SF0">
    <property type="entry name" value="4,5-DOPA DIOXYGENASE EXTRADIOL-LIKE PROTEIN"/>
    <property type="match status" value="1"/>
</dbReference>
<dbReference type="RefSeq" id="WP_111455625.1">
    <property type="nucleotide sequence ID" value="NZ_QFYP01000001.1"/>
</dbReference>
<feature type="domain" description="Extradiol ring-cleavage dioxygenase class III enzyme subunit B" evidence="6">
    <location>
        <begin position="38"/>
        <end position="242"/>
    </location>
</feature>
<gene>
    <name evidence="7" type="ORF">DJ021_00275</name>
</gene>
<dbReference type="Gene3D" id="3.40.830.10">
    <property type="entry name" value="LigB-like"/>
    <property type="match status" value="1"/>
</dbReference>
<evidence type="ECO:0000313" key="8">
    <source>
        <dbReference type="Proteomes" id="UP000249842"/>
    </source>
</evidence>
<dbReference type="OrthoDB" id="9790889at2"/>
<dbReference type="PIRSF" id="PIRSF006157">
    <property type="entry name" value="Doxgns_DODA"/>
    <property type="match status" value="1"/>
</dbReference>
<comment type="caution">
    <text evidence="7">The sequence shown here is derived from an EMBL/GenBank/DDBJ whole genome shotgun (WGS) entry which is preliminary data.</text>
</comment>